<reference evidence="2" key="1">
    <citation type="submission" date="2017-08" db="EMBL/GenBank/DDBJ databases">
        <title>Draft genome sequence of Lactococcus sp. strain Rs-Y01, isolated from the gut of the lower termite Reticulitermes speratus.</title>
        <authorList>
            <person name="Ohkuma M."/>
            <person name="Yuki M."/>
        </authorList>
    </citation>
    <scope>NUCLEOTIDE SEQUENCE [LARGE SCALE GENOMIC DNA]</scope>
    <source>
        <strain evidence="2">Rs-Y01</strain>
    </source>
</reference>
<protein>
    <recommendedName>
        <fullName evidence="3">YxeA family protein</fullName>
    </recommendedName>
</protein>
<dbReference type="Proteomes" id="UP000218689">
    <property type="component" value="Unassembled WGS sequence"/>
</dbReference>
<evidence type="ECO:0000313" key="1">
    <source>
        <dbReference type="EMBL" id="GAX47501.1"/>
    </source>
</evidence>
<comment type="caution">
    <text evidence="1">The sequence shown here is derived from an EMBL/GenBank/DDBJ whole genome shotgun (WGS) entry which is preliminary data.</text>
</comment>
<dbReference type="EMBL" id="BEDT01000002">
    <property type="protein sequence ID" value="GAX47501.1"/>
    <property type="molecule type" value="Genomic_DNA"/>
</dbReference>
<dbReference type="InterPro" id="IPR036166">
    <property type="entry name" value="YxeA-like_sf"/>
</dbReference>
<evidence type="ECO:0008006" key="3">
    <source>
        <dbReference type="Google" id="ProtNLM"/>
    </source>
</evidence>
<keyword evidence="2" id="KW-1185">Reference proteome</keyword>
<dbReference type="Pfam" id="PF06486">
    <property type="entry name" value="DUF1093"/>
    <property type="match status" value="1"/>
</dbReference>
<dbReference type="NCBIfam" id="TIGR01655">
    <property type="entry name" value="yxeA_fam"/>
    <property type="match status" value="1"/>
</dbReference>
<dbReference type="PANTHER" id="PTHR36433">
    <property type="entry name" value="HYPOTHETICAL CYTOSOLIC PROTEIN"/>
    <property type="match status" value="1"/>
</dbReference>
<dbReference type="Gene3D" id="2.40.50.480">
    <property type="match status" value="1"/>
</dbReference>
<dbReference type="SUPFAM" id="SSF159121">
    <property type="entry name" value="BC4932-like"/>
    <property type="match status" value="1"/>
</dbReference>
<organism evidence="1 2">
    <name type="scientific">Pseudolactococcus reticulitermitis</name>
    <dbReference type="NCBI Taxonomy" id="2025039"/>
    <lineage>
        <taxon>Bacteria</taxon>
        <taxon>Bacillati</taxon>
        <taxon>Bacillota</taxon>
        <taxon>Bacilli</taxon>
        <taxon>Lactobacillales</taxon>
        <taxon>Streptococcaceae</taxon>
        <taxon>Pseudolactococcus</taxon>
    </lineage>
</organism>
<evidence type="ECO:0000313" key="2">
    <source>
        <dbReference type="Proteomes" id="UP000218689"/>
    </source>
</evidence>
<dbReference type="RefSeq" id="WP_094784548.1">
    <property type="nucleotide sequence ID" value="NZ_BEDT01000002.1"/>
</dbReference>
<dbReference type="AlphaFoldDB" id="A0A224XD09"/>
<accession>A0A224XD09</accession>
<proteinExistence type="predicted"/>
<gene>
    <name evidence="1" type="ORF">RsY01_1101</name>
</gene>
<dbReference type="OrthoDB" id="8719215at2"/>
<dbReference type="PANTHER" id="PTHR36433:SF2">
    <property type="entry name" value="YXEA FAMILY PROTEIN"/>
    <property type="match status" value="1"/>
</dbReference>
<dbReference type="InterPro" id="IPR006542">
    <property type="entry name" value="DUF1093"/>
</dbReference>
<name>A0A224XD09_9LACT</name>
<sequence>MKKLAAVLAILAIIAGGVYMVYQKSYGGDAYYVKITQDGTPRQTKDDSGRTYTDYDYALPAVNKRGDKKTPKFTADHNLRKGAYLELTVNKTKGVTSYKEVEESEIKANILKEIN</sequence>